<name>A0ABV7GE16_9GAMM</name>
<evidence type="ECO:0000313" key="3">
    <source>
        <dbReference type="Proteomes" id="UP001595621"/>
    </source>
</evidence>
<keyword evidence="3" id="KW-1185">Reference proteome</keyword>
<dbReference type="RefSeq" id="WP_248936269.1">
    <property type="nucleotide sequence ID" value="NZ_JAKILF010000004.1"/>
</dbReference>
<accession>A0ABV7GE16</accession>
<feature type="coiled-coil region" evidence="1">
    <location>
        <begin position="39"/>
        <end position="66"/>
    </location>
</feature>
<evidence type="ECO:0008006" key="4">
    <source>
        <dbReference type="Google" id="ProtNLM"/>
    </source>
</evidence>
<organism evidence="2 3">
    <name type="scientific">Shewanella submarina</name>
    <dbReference type="NCBI Taxonomy" id="2016376"/>
    <lineage>
        <taxon>Bacteria</taxon>
        <taxon>Pseudomonadati</taxon>
        <taxon>Pseudomonadota</taxon>
        <taxon>Gammaproteobacteria</taxon>
        <taxon>Alteromonadales</taxon>
        <taxon>Shewanellaceae</taxon>
        <taxon>Shewanella</taxon>
    </lineage>
</organism>
<proteinExistence type="predicted"/>
<protein>
    <recommendedName>
        <fullName evidence="4">Lipoprotein</fullName>
    </recommendedName>
</protein>
<evidence type="ECO:0000256" key="1">
    <source>
        <dbReference type="SAM" id="Coils"/>
    </source>
</evidence>
<reference evidence="3" key="1">
    <citation type="journal article" date="2019" name="Int. J. Syst. Evol. Microbiol.">
        <title>The Global Catalogue of Microorganisms (GCM) 10K type strain sequencing project: providing services to taxonomists for standard genome sequencing and annotation.</title>
        <authorList>
            <consortium name="The Broad Institute Genomics Platform"/>
            <consortium name="The Broad Institute Genome Sequencing Center for Infectious Disease"/>
            <person name="Wu L."/>
            <person name="Ma J."/>
        </authorList>
    </citation>
    <scope>NUCLEOTIDE SEQUENCE [LARGE SCALE GENOMIC DNA]</scope>
    <source>
        <strain evidence="3">KCTC 52277</strain>
    </source>
</reference>
<evidence type="ECO:0000313" key="2">
    <source>
        <dbReference type="EMBL" id="MFC3139773.1"/>
    </source>
</evidence>
<sequence>MKKNIAFPITLCLILSGCGLTPLQKQQVAQFATATESVATTTQDRFKAARDKVMELERRRLIMRNEEPPKSFDIDGGLSAEGIASQIATLKALQSYGDVLNKLASNDQGEAITKAATDFLTQFEAAKQVQDAMYKLDDNKKTAVLGVVGIVGTWFVESEKKKKIRPIIEAYSEDIGKLAALLKNDLTLVEDSLCIEESKRKSRISATGVMDIYCTSADAVGELASDLLKEPNHSYNEREFAYDSYILAQTAKVEISILSAQGDKLVEKLTKANDQLLGVIKEDKFTADEIKAFAKQVEELNNHIAVLAGK</sequence>
<gene>
    <name evidence="2" type="ORF">ACFOE0_16520</name>
</gene>
<comment type="caution">
    <text evidence="2">The sequence shown here is derived from an EMBL/GenBank/DDBJ whole genome shotgun (WGS) entry which is preliminary data.</text>
</comment>
<dbReference type="PROSITE" id="PS51257">
    <property type="entry name" value="PROKAR_LIPOPROTEIN"/>
    <property type="match status" value="1"/>
</dbReference>
<keyword evidence="1" id="KW-0175">Coiled coil</keyword>
<dbReference type="EMBL" id="JBHRTD010000017">
    <property type="protein sequence ID" value="MFC3139773.1"/>
    <property type="molecule type" value="Genomic_DNA"/>
</dbReference>
<dbReference type="Proteomes" id="UP001595621">
    <property type="component" value="Unassembled WGS sequence"/>
</dbReference>